<evidence type="ECO:0000256" key="1">
    <source>
        <dbReference type="ARBA" id="ARBA00022786"/>
    </source>
</evidence>
<dbReference type="GO" id="GO:0031146">
    <property type="term" value="P:SCF-dependent proteasomal ubiquitin-dependent protein catabolic process"/>
    <property type="evidence" value="ECO:0007669"/>
    <property type="project" value="TreeGrafter"/>
</dbReference>
<feature type="domain" description="F-box protein Hrt3/FBXO9 C-terminal" evidence="2">
    <location>
        <begin position="268"/>
        <end position="439"/>
    </location>
</feature>
<dbReference type="GO" id="GO:0019005">
    <property type="term" value="C:SCF ubiquitin ligase complex"/>
    <property type="evidence" value="ECO:0007669"/>
    <property type="project" value="TreeGrafter"/>
</dbReference>
<dbReference type="eggNOG" id="KOG2997">
    <property type="taxonomic scope" value="Eukaryota"/>
</dbReference>
<evidence type="ECO:0000313" key="3">
    <source>
        <dbReference type="EMBL" id="CCA71159.1"/>
    </source>
</evidence>
<evidence type="ECO:0000313" key="4">
    <source>
        <dbReference type="Proteomes" id="UP000007148"/>
    </source>
</evidence>
<accession>G4TIL6</accession>
<dbReference type="PANTHER" id="PTHR12874">
    <property type="entry name" value="F-BOX ONLY PROTEIN 48-RELATED"/>
    <property type="match status" value="1"/>
</dbReference>
<dbReference type="InterPro" id="IPR036047">
    <property type="entry name" value="F-box-like_dom_sf"/>
</dbReference>
<dbReference type="OrthoDB" id="2117972at2759"/>
<gene>
    <name evidence="3" type="ORF">PIIN_05095</name>
</gene>
<reference evidence="3 4" key="1">
    <citation type="journal article" date="2011" name="PLoS Pathog.">
        <title>Endophytic Life Strategies Decoded by Genome and Transcriptome Analyses of the Mutualistic Root Symbiont Piriformospora indica.</title>
        <authorList>
            <person name="Zuccaro A."/>
            <person name="Lahrmann U."/>
            <person name="Guldener U."/>
            <person name="Langen G."/>
            <person name="Pfiffi S."/>
            <person name="Biedenkopf D."/>
            <person name="Wong P."/>
            <person name="Samans B."/>
            <person name="Grimm C."/>
            <person name="Basiewicz M."/>
            <person name="Murat C."/>
            <person name="Martin F."/>
            <person name="Kogel K.H."/>
        </authorList>
    </citation>
    <scope>NUCLEOTIDE SEQUENCE [LARGE SCALE GENOMIC DNA]</scope>
    <source>
        <strain evidence="3 4">DSM 11827</strain>
    </source>
</reference>
<dbReference type="OMA" id="RWNRLDF"/>
<evidence type="ECO:0000259" key="2">
    <source>
        <dbReference type="Pfam" id="PF19270"/>
    </source>
</evidence>
<dbReference type="Pfam" id="PF19270">
    <property type="entry name" value="FBO_C"/>
    <property type="match status" value="1"/>
</dbReference>
<protein>
    <submittedName>
        <fullName evidence="3">Related to F-box protein pof7</fullName>
    </submittedName>
</protein>
<dbReference type="STRING" id="1109443.G4TIL6"/>
<dbReference type="HOGENOM" id="CLU_017706_2_0_1"/>
<proteinExistence type="predicted"/>
<dbReference type="AlphaFoldDB" id="G4TIL6"/>
<dbReference type="Proteomes" id="UP000007148">
    <property type="component" value="Unassembled WGS sequence"/>
</dbReference>
<dbReference type="SUPFAM" id="SSF81383">
    <property type="entry name" value="F-box domain"/>
    <property type="match status" value="1"/>
</dbReference>
<dbReference type="PANTHER" id="PTHR12874:SF9">
    <property type="entry name" value="F-BOX ONLY PROTEIN 48"/>
    <property type="match status" value="1"/>
</dbReference>
<dbReference type="EMBL" id="CAFZ01000108">
    <property type="protein sequence ID" value="CCA71159.1"/>
    <property type="molecule type" value="Genomic_DNA"/>
</dbReference>
<name>G4TIL6_SERID</name>
<organism evidence="3 4">
    <name type="scientific">Serendipita indica (strain DSM 11827)</name>
    <name type="common">Root endophyte fungus</name>
    <name type="synonym">Piriformospora indica</name>
    <dbReference type="NCBI Taxonomy" id="1109443"/>
    <lineage>
        <taxon>Eukaryota</taxon>
        <taxon>Fungi</taxon>
        <taxon>Dikarya</taxon>
        <taxon>Basidiomycota</taxon>
        <taxon>Agaricomycotina</taxon>
        <taxon>Agaricomycetes</taxon>
        <taxon>Sebacinales</taxon>
        <taxon>Serendipitaceae</taxon>
        <taxon>Serendipita</taxon>
    </lineage>
</organism>
<dbReference type="Gene3D" id="1.20.1280.50">
    <property type="match status" value="1"/>
</dbReference>
<dbReference type="FunCoup" id="G4TIL6">
    <property type="interactions" value="64"/>
</dbReference>
<sequence>MAESEELRRFREDWKREVQARTHPEPVVVPPSTSNTEATVTRDALDVPVVTKSAELVALGPIVNPTVTITTPSNGRQSALELYAQAIGLEEQGAHDAAAQLYRRAFRLDGNVDRAYHRLQLRRELDVGGLVNDVGALSLASGDQTRSNAKDSTAKSHITSHIQPLHAYGTFSASKGALADLLPSFLNAKFEPEDERQALHIKKLPDELLLAILSHFIETADTRAIERFGSVSRKARLLTLEQGIWRQLVERTYVPPQLSIDPLVLLPSFREDYRQFYIHQPRVRMDGVYIAVCHYVRTGHTENAWVNITHLITYHRYLRFLPGGIVLSLLSSDSTLSPQQIIPLLTLENATLASGGQRVKGLSMGQWELHTVDESGGSKGPDGPYVTIDNILDSSHGSAPKYAFSMRLGLRSKPVGRWNKLDILNYSSIRIATDEETPLLLKHERPYWFSKVRSYGSGMDPI</sequence>
<keyword evidence="1" id="KW-0833">Ubl conjugation pathway</keyword>
<dbReference type="InterPro" id="IPR045464">
    <property type="entry name" value="Hrt3/FBXO9_C"/>
</dbReference>
<keyword evidence="4" id="KW-1185">Reference proteome</keyword>
<dbReference type="InParanoid" id="G4TIL6"/>
<dbReference type="GO" id="GO:0005737">
    <property type="term" value="C:cytoplasm"/>
    <property type="evidence" value="ECO:0007669"/>
    <property type="project" value="TreeGrafter"/>
</dbReference>
<dbReference type="CDD" id="cd22089">
    <property type="entry name" value="F-box_FBXO9"/>
    <property type="match status" value="1"/>
</dbReference>
<comment type="caution">
    <text evidence="3">The sequence shown here is derived from an EMBL/GenBank/DDBJ whole genome shotgun (WGS) entry which is preliminary data.</text>
</comment>